<feature type="region of interest" description="Disordered" evidence="8">
    <location>
        <begin position="1"/>
        <end position="20"/>
    </location>
</feature>
<reference evidence="9" key="2">
    <citation type="submission" date="2021-01" db="UniProtKB">
        <authorList>
            <consortium name="EnsemblMetazoa"/>
        </authorList>
    </citation>
    <scope>IDENTIFICATION</scope>
</reference>
<keyword evidence="7" id="KW-0458">Lysosome</keyword>
<dbReference type="KEGG" id="spu:100889202"/>
<dbReference type="SUPFAM" id="SSF103473">
    <property type="entry name" value="MFS general substrate transporter"/>
    <property type="match status" value="1"/>
</dbReference>
<organism evidence="9 10">
    <name type="scientific">Strongylocentrotus purpuratus</name>
    <name type="common">Purple sea urchin</name>
    <dbReference type="NCBI Taxonomy" id="7668"/>
    <lineage>
        <taxon>Eukaryota</taxon>
        <taxon>Metazoa</taxon>
        <taxon>Echinodermata</taxon>
        <taxon>Eleutherozoa</taxon>
        <taxon>Echinozoa</taxon>
        <taxon>Echinoidea</taxon>
        <taxon>Euechinoidea</taxon>
        <taxon>Echinacea</taxon>
        <taxon>Camarodonta</taxon>
        <taxon>Echinidea</taxon>
        <taxon>Strongylocentrotidae</taxon>
        <taxon>Strongylocentrotus</taxon>
    </lineage>
</organism>
<evidence type="ECO:0000256" key="5">
    <source>
        <dbReference type="ARBA" id="ARBA00022989"/>
    </source>
</evidence>
<feature type="transmembrane region" description="Helical" evidence="7">
    <location>
        <begin position="185"/>
        <end position="204"/>
    </location>
</feature>
<dbReference type="GeneID" id="100889202"/>
<name>A0A7M7PT75_STRPU</name>
<dbReference type="OrthoDB" id="5965864at2759"/>
<dbReference type="PIRSF" id="PIRSF015974">
    <property type="entry name" value="CLN3_BTN1"/>
    <property type="match status" value="1"/>
</dbReference>
<evidence type="ECO:0000313" key="10">
    <source>
        <dbReference type="Proteomes" id="UP000007110"/>
    </source>
</evidence>
<protein>
    <recommendedName>
        <fullName evidence="7">Battenin</fullName>
    </recommendedName>
</protein>
<dbReference type="RefSeq" id="XP_030856369.1">
    <property type="nucleotide sequence ID" value="XM_031000509.1"/>
</dbReference>
<dbReference type="PANTHER" id="PTHR10981">
    <property type="entry name" value="BATTENIN"/>
    <property type="match status" value="1"/>
</dbReference>
<feature type="transmembrane region" description="Helical" evidence="7">
    <location>
        <begin position="322"/>
        <end position="340"/>
    </location>
</feature>
<dbReference type="EnsemblMetazoa" id="XM_031000509">
    <property type="protein sequence ID" value="XP_030856369"/>
    <property type="gene ID" value="LOC100889202"/>
</dbReference>
<evidence type="ECO:0000256" key="1">
    <source>
        <dbReference type="ARBA" id="ARBA00004127"/>
    </source>
</evidence>
<sequence>MPETESEENTVNAQDENHETNKWTRRRNLSSFWMLGLCNNYAYTIMLSAAFDILGEVTASPTEPPPIPSPSVNWTDLNNTSPTINPYDCNPTSTAVILVANILPSLCIKLISPWFADLISYDVRIGFCVFSTAASLIIVAVAKNLPLSIIGVIFASASSGLGEFSFLSMATFFDEDVVSTWSSGTGAAGLFGSLSYAGLIAAGLSPRTTILVMLIIPILLAASYWLVLVRVPAIQHCSWRRQSNIQYPRLLDETKDDEREDTDIQDEEVVHLSWRGKLVIIKSMLYLIIPLIIVYMAEYFINQGLFELVYFPDAWLSHEAQYRWYQVLYQIGVFVSRSSVNIIPIQRTWILAVLQVVNVIIFLTQLFYFYIPSIFIVFALILFEGLLGGAAYVNTFFIIRREVAVDKREFALGAATVSDGTGIAIAAVLAVPTHAAFCNRVMVK</sequence>
<evidence type="ECO:0000256" key="2">
    <source>
        <dbReference type="ARBA" id="ARBA00007467"/>
    </source>
</evidence>
<dbReference type="InterPro" id="IPR003492">
    <property type="entry name" value="Battenin_disease_Cln3"/>
</dbReference>
<dbReference type="Pfam" id="PF02487">
    <property type="entry name" value="CLN3"/>
    <property type="match status" value="1"/>
</dbReference>
<dbReference type="GO" id="GO:0007040">
    <property type="term" value="P:lysosome organization"/>
    <property type="evidence" value="ECO:0000318"/>
    <property type="project" value="GO_Central"/>
</dbReference>
<reference evidence="10" key="1">
    <citation type="submission" date="2015-02" db="EMBL/GenBank/DDBJ databases">
        <title>Genome sequencing for Strongylocentrotus purpuratus.</title>
        <authorList>
            <person name="Murali S."/>
            <person name="Liu Y."/>
            <person name="Vee V."/>
            <person name="English A."/>
            <person name="Wang M."/>
            <person name="Skinner E."/>
            <person name="Han Y."/>
            <person name="Muzny D.M."/>
            <person name="Worley K.C."/>
            <person name="Gibbs R.A."/>
        </authorList>
    </citation>
    <scope>NUCLEOTIDE SEQUENCE</scope>
</reference>
<dbReference type="PRINTS" id="PR01315">
    <property type="entry name" value="BATTENIN"/>
</dbReference>
<dbReference type="GO" id="GO:0012505">
    <property type="term" value="C:endomembrane system"/>
    <property type="evidence" value="ECO:0007669"/>
    <property type="project" value="UniProtKB-SubCell"/>
</dbReference>
<feature type="transmembrane region" description="Helical" evidence="7">
    <location>
        <begin position="123"/>
        <end position="142"/>
    </location>
</feature>
<dbReference type="InterPro" id="IPR036259">
    <property type="entry name" value="MFS_trans_sf"/>
</dbReference>
<dbReference type="Proteomes" id="UP000007110">
    <property type="component" value="Unassembled WGS sequence"/>
</dbReference>
<proteinExistence type="inferred from homology"/>
<dbReference type="GO" id="GO:0005765">
    <property type="term" value="C:lysosomal membrane"/>
    <property type="evidence" value="ECO:0007669"/>
    <property type="project" value="UniProtKB-SubCell"/>
</dbReference>
<dbReference type="FunCoup" id="A0A7M7PT75">
    <property type="interactions" value="714"/>
</dbReference>
<dbReference type="AlphaFoldDB" id="A0A7M7PT75"/>
<evidence type="ECO:0000256" key="8">
    <source>
        <dbReference type="SAM" id="MobiDB-lite"/>
    </source>
</evidence>
<accession>A0A7M7PT75</accession>
<keyword evidence="5 7" id="KW-1133">Transmembrane helix</keyword>
<feature type="transmembrane region" description="Helical" evidence="7">
    <location>
        <begin position="374"/>
        <end position="399"/>
    </location>
</feature>
<keyword evidence="3" id="KW-0813">Transport</keyword>
<feature type="transmembrane region" description="Helical" evidence="7">
    <location>
        <begin position="349"/>
        <end position="368"/>
    </location>
</feature>
<feature type="transmembrane region" description="Helical" evidence="7">
    <location>
        <begin position="32"/>
        <end position="51"/>
    </location>
</feature>
<keyword evidence="4 7" id="KW-0812">Transmembrane</keyword>
<feature type="transmembrane region" description="Helical" evidence="7">
    <location>
        <begin position="95"/>
        <end position="116"/>
    </location>
</feature>
<evidence type="ECO:0000313" key="9">
    <source>
        <dbReference type="EnsemblMetazoa" id="XP_030856369"/>
    </source>
</evidence>
<dbReference type="Gene3D" id="1.20.1250.20">
    <property type="entry name" value="MFS general substrate transporter like domains"/>
    <property type="match status" value="1"/>
</dbReference>
<dbReference type="CDD" id="cd06174">
    <property type="entry name" value="MFS"/>
    <property type="match status" value="1"/>
</dbReference>
<dbReference type="GO" id="GO:0051453">
    <property type="term" value="P:regulation of intracellular pH"/>
    <property type="evidence" value="ECO:0000318"/>
    <property type="project" value="GO_Central"/>
</dbReference>
<feature type="transmembrane region" description="Helical" evidence="7">
    <location>
        <begin position="148"/>
        <end position="173"/>
    </location>
</feature>
<dbReference type="InterPro" id="IPR018460">
    <property type="entry name" value="Battenin_disease_Cln3_subgr"/>
</dbReference>
<dbReference type="CTD" id="1201"/>
<comment type="similarity">
    <text evidence="2 7">Belongs to the battenin family.</text>
</comment>
<evidence type="ECO:0000256" key="6">
    <source>
        <dbReference type="ARBA" id="ARBA00023136"/>
    </source>
</evidence>
<keyword evidence="6 7" id="KW-0472">Membrane</keyword>
<dbReference type="GO" id="GO:0005764">
    <property type="term" value="C:lysosome"/>
    <property type="evidence" value="ECO:0000318"/>
    <property type="project" value="GO_Central"/>
</dbReference>
<evidence type="ECO:0000256" key="3">
    <source>
        <dbReference type="ARBA" id="ARBA00022448"/>
    </source>
</evidence>
<keyword evidence="10" id="KW-1185">Reference proteome</keyword>
<feature type="transmembrane region" description="Helical" evidence="7">
    <location>
        <begin position="284"/>
        <end position="302"/>
    </location>
</feature>
<dbReference type="OMA" id="WLCNWQV"/>
<evidence type="ECO:0000256" key="7">
    <source>
        <dbReference type="RuleBase" id="RU361113"/>
    </source>
</evidence>
<feature type="transmembrane region" description="Helical" evidence="7">
    <location>
        <begin position="210"/>
        <end position="231"/>
    </location>
</feature>
<comment type="subcellular location">
    <subcellularLocation>
        <location evidence="1">Endomembrane system</location>
        <topology evidence="1">Multi-pass membrane protein</topology>
    </subcellularLocation>
    <subcellularLocation>
        <location evidence="7">Lysosome membrane</location>
        <topology evidence="7">Multi-pass membrane protein</topology>
    </subcellularLocation>
</comment>
<evidence type="ECO:0000256" key="4">
    <source>
        <dbReference type="ARBA" id="ARBA00022692"/>
    </source>
</evidence>
<dbReference type="PANTHER" id="PTHR10981:SF0">
    <property type="entry name" value="BATTENIN"/>
    <property type="match status" value="1"/>
</dbReference>
<dbReference type="InParanoid" id="A0A7M7PT75"/>